<sequence length="505" mass="53528">MDKNEENGTMNHSYTNRIARATLAVAVAASVSAAPLVASADQAATAAAAQTESEASSATTVTIDKRWKGTDEQNAAIIEACKKAKLKGTDALSDYLKGKDVPAEDFALIDAKALADIDKDLAKLITDAQAEIAAAAPSPTEPATPEAKPETKADSETPSTSASKTTDTAQSSAASSAKTTEAEEVEDAPDDMVQESELLADDIVYVARNLTTQQFIDTIGEDARELCQQSDLYASVMIAQAVVESASGSSGLSCEPYNNLFGIKGSYDGKSVRMKTQEDDGKGNLETIIAEFRKYPTMLESLEDYVGLLTNNSLYNPVKKSNTRSYEDACDYLQGRYATSTSYSRTLKAYIDAYDLTEYDKPVEEAKKDVTLDKVLTPAAMHTVSTPMLDDFRVSVPEPGLPARQANPVVSGLLAALAAAAAGALGFWMYWRRKVVRESASAHAGAHAAPEAETARPLDAAWLAEVTGIADETPARAKAPAHVAKPAHAATPADSESPTKPLSLK</sequence>
<feature type="region of interest" description="Disordered" evidence="2">
    <location>
        <begin position="473"/>
        <end position="505"/>
    </location>
</feature>
<dbReference type="Proteomes" id="UP000293345">
    <property type="component" value="Unassembled WGS sequence"/>
</dbReference>
<accession>A0A4Q2K4W0</accession>
<evidence type="ECO:0000259" key="5">
    <source>
        <dbReference type="SMART" id="SM00047"/>
    </source>
</evidence>
<keyword evidence="1" id="KW-0378">Hydrolase</keyword>
<feature type="compositionally biased region" description="Low complexity" evidence="2">
    <location>
        <begin position="476"/>
        <end position="493"/>
    </location>
</feature>
<evidence type="ECO:0000256" key="2">
    <source>
        <dbReference type="SAM" id="MobiDB-lite"/>
    </source>
</evidence>
<organism evidence="6 7">
    <name type="scientific">Senegalimassilia faecalis</name>
    <dbReference type="NCBI Taxonomy" id="2509433"/>
    <lineage>
        <taxon>Bacteria</taxon>
        <taxon>Bacillati</taxon>
        <taxon>Actinomycetota</taxon>
        <taxon>Coriobacteriia</taxon>
        <taxon>Coriobacteriales</taxon>
        <taxon>Coriobacteriaceae</taxon>
        <taxon>Senegalimassilia</taxon>
    </lineage>
</organism>
<dbReference type="AlphaFoldDB" id="A0A4Q2K4W0"/>
<dbReference type="Pfam" id="PF01832">
    <property type="entry name" value="Glucosaminidase"/>
    <property type="match status" value="1"/>
</dbReference>
<evidence type="ECO:0000313" key="6">
    <source>
        <dbReference type="EMBL" id="RXZ54362.1"/>
    </source>
</evidence>
<dbReference type="SMART" id="SM00047">
    <property type="entry name" value="LYZ2"/>
    <property type="match status" value="1"/>
</dbReference>
<feature type="transmembrane region" description="Helical" evidence="3">
    <location>
        <begin position="409"/>
        <end position="431"/>
    </location>
</feature>
<feature type="compositionally biased region" description="Polar residues" evidence="2">
    <location>
        <begin position="494"/>
        <end position="505"/>
    </location>
</feature>
<feature type="domain" description="Mannosyl-glycoprotein endo-beta-N-acetylglucosamidase-like" evidence="5">
    <location>
        <begin position="205"/>
        <end position="360"/>
    </location>
</feature>
<proteinExistence type="predicted"/>
<reference evidence="6 7" key="1">
    <citation type="submission" date="2019-01" db="EMBL/GenBank/DDBJ databases">
        <title>Senegalimassilia sp. nov. KGMB04484 isolated human feces.</title>
        <authorList>
            <person name="Han K.-I."/>
            <person name="Kim J.-S."/>
            <person name="Lee K.C."/>
            <person name="Suh M.K."/>
            <person name="Eom M.K."/>
            <person name="Lee J.H."/>
            <person name="Park S.-H."/>
            <person name="Kang S.W."/>
            <person name="Park J.-E."/>
            <person name="Oh B.S."/>
            <person name="Yu S.Y."/>
            <person name="Choi S.-H."/>
            <person name="Lee D.H."/>
            <person name="Yoon H."/>
            <person name="Kim B.-Y."/>
            <person name="Lee J.H."/>
            <person name="Lee J.-S."/>
        </authorList>
    </citation>
    <scope>NUCLEOTIDE SEQUENCE [LARGE SCALE GENOMIC DNA]</scope>
    <source>
        <strain evidence="6 7">KGMB04484</strain>
    </source>
</reference>
<dbReference type="EMBL" id="SDPW01000001">
    <property type="protein sequence ID" value="RXZ54362.1"/>
    <property type="molecule type" value="Genomic_DNA"/>
</dbReference>
<evidence type="ECO:0000256" key="4">
    <source>
        <dbReference type="SAM" id="SignalP"/>
    </source>
</evidence>
<dbReference type="InterPro" id="IPR002901">
    <property type="entry name" value="MGlyc_endo_b_GlcNAc-like_dom"/>
</dbReference>
<feature type="compositionally biased region" description="Low complexity" evidence="2">
    <location>
        <begin position="133"/>
        <end position="146"/>
    </location>
</feature>
<feature type="signal peptide" evidence="4">
    <location>
        <begin position="1"/>
        <end position="40"/>
    </location>
</feature>
<keyword evidence="3" id="KW-1133">Transmembrane helix</keyword>
<keyword evidence="7" id="KW-1185">Reference proteome</keyword>
<name>A0A4Q2K4W0_9ACTN</name>
<dbReference type="OrthoDB" id="9815778at2"/>
<comment type="caution">
    <text evidence="6">The sequence shown here is derived from an EMBL/GenBank/DDBJ whole genome shotgun (WGS) entry which is preliminary data.</text>
</comment>
<evidence type="ECO:0000256" key="1">
    <source>
        <dbReference type="ARBA" id="ARBA00022801"/>
    </source>
</evidence>
<keyword evidence="3" id="KW-0472">Membrane</keyword>
<evidence type="ECO:0000256" key="3">
    <source>
        <dbReference type="SAM" id="Phobius"/>
    </source>
</evidence>
<feature type="compositionally biased region" description="Low complexity" evidence="2">
    <location>
        <begin position="157"/>
        <end position="179"/>
    </location>
</feature>
<dbReference type="GO" id="GO:0004040">
    <property type="term" value="F:amidase activity"/>
    <property type="evidence" value="ECO:0007669"/>
    <property type="project" value="InterPro"/>
</dbReference>
<feature type="region of interest" description="Disordered" evidence="2">
    <location>
        <begin position="133"/>
        <end position="190"/>
    </location>
</feature>
<keyword evidence="3" id="KW-0812">Transmembrane</keyword>
<evidence type="ECO:0000313" key="7">
    <source>
        <dbReference type="Proteomes" id="UP000293345"/>
    </source>
</evidence>
<dbReference type="Gene3D" id="1.10.530.10">
    <property type="match status" value="1"/>
</dbReference>
<dbReference type="PANTHER" id="PTHR33308:SF9">
    <property type="entry name" value="PEPTIDOGLYCAN HYDROLASE FLGJ"/>
    <property type="match status" value="1"/>
</dbReference>
<keyword evidence="4" id="KW-0732">Signal</keyword>
<dbReference type="Gene3D" id="4.10.80.30">
    <property type="entry name" value="DNA polymerase, domain 6"/>
    <property type="match status" value="1"/>
</dbReference>
<feature type="chain" id="PRO_5020783155" description="Mannosyl-glycoprotein endo-beta-N-acetylglucosamidase-like domain-containing protein" evidence="4">
    <location>
        <begin position="41"/>
        <end position="505"/>
    </location>
</feature>
<dbReference type="PANTHER" id="PTHR33308">
    <property type="entry name" value="PEPTIDOGLYCAN HYDROLASE FLGJ"/>
    <property type="match status" value="1"/>
</dbReference>
<protein>
    <recommendedName>
        <fullName evidence="5">Mannosyl-glycoprotein endo-beta-N-acetylglucosamidase-like domain-containing protein</fullName>
    </recommendedName>
</protein>
<dbReference type="InterPro" id="IPR051056">
    <property type="entry name" value="Glycosyl_Hydrolase_73"/>
</dbReference>
<gene>
    <name evidence="6" type="ORF">ET524_07630</name>
</gene>